<feature type="compositionally biased region" description="Low complexity" evidence="1">
    <location>
        <begin position="79"/>
        <end position="93"/>
    </location>
</feature>
<name>C6WIH6_ACTMD</name>
<feature type="region of interest" description="Disordered" evidence="1">
    <location>
        <begin position="487"/>
        <end position="540"/>
    </location>
</feature>
<evidence type="ECO:0000313" key="3">
    <source>
        <dbReference type="Proteomes" id="UP000002213"/>
    </source>
</evidence>
<sequence>MTPDNSYADTVYTEPSGSVYPDPNATTGTIGAALGSSTLGSPTPGSSPLGSPALGGSTPGSSPIGSAAQGESRSGSLSPASSAYAPEPAYPQQEEPEPFTTSFAGAALVIGQPSGVTASATHLARSLPVERGRTVVVVDVPPAEEAAFWPAVAVALQGRGPVRLVVSHAGSMRPTAPAQWLADQLQAEVVAPDGALAIVPGVVFVTGTGGGYGAWLRFLPGASPTPVGRRFPVPQWEAVDPNSPWPTGEVGISEPIPSGLWLRAQRVAFDPNSPEARAVLSLPCRDNVLTVVVGGPGQPPIPVEEVCRLIGGLPTAARTRVRLVWFGGEHAAQSVADQLGEPVALYTGLPVGMLRMGASVVAVNPQGQPTWRPYVTEVAYRPGSGPLVAAYRPPVHGLVERAPGVFDLGGGVVLEVVPSGLWVHDAEDGTTTEVRALPVDPEWARLTVGTPGRTTAGAVAVAGASLVERLEPEVRRLLKVVFCDPTPMPRPPVAEEPPEPSVPEVPVPLSVDGPLPAPVSPTWEEQSGEETVPPEHRSTEMERDALRRMMGERYGEHAAVACRHLAERPSDPEAFEAVVTDLAAVSAFLTQDHELLTEAFRTGRLGRLWPHAAGVVSGLRRLPVHQGVTVGWGEARRLRTGDLLTDAAVLSTVAGPSMPVDGRVEFVVWSTTGRRVTVVDSFGSVLQERVLFAPGTVFKVLAVVEPEETTPMQVMLQEVVGRSQDLPPGVLGTLERAAMALRAQARDRAGAR</sequence>
<dbReference type="AlphaFoldDB" id="C6WIH6"/>
<feature type="compositionally biased region" description="Pro residues" evidence="1">
    <location>
        <begin position="487"/>
        <end position="506"/>
    </location>
</feature>
<proteinExistence type="predicted"/>
<evidence type="ECO:0000256" key="1">
    <source>
        <dbReference type="SAM" id="MobiDB-lite"/>
    </source>
</evidence>
<dbReference type="Gene3D" id="3.90.176.10">
    <property type="entry name" value="Toxin ADP-ribosyltransferase, Chain A, domain 1"/>
    <property type="match status" value="1"/>
</dbReference>
<dbReference type="eggNOG" id="COG3266">
    <property type="taxonomic scope" value="Bacteria"/>
</dbReference>
<protein>
    <recommendedName>
        <fullName evidence="4">NAD(+)--protein-arginine ADP-ribosyltransferase</fullName>
    </recommendedName>
</protein>
<gene>
    <name evidence="2" type="ordered locus">Amir_2279</name>
</gene>
<dbReference type="HOGENOM" id="CLU_007925_0_0_11"/>
<dbReference type="KEGG" id="ami:Amir_2279"/>
<evidence type="ECO:0008006" key="4">
    <source>
        <dbReference type="Google" id="ProtNLM"/>
    </source>
</evidence>
<feature type="region of interest" description="Disordered" evidence="1">
    <location>
        <begin position="1"/>
        <end position="97"/>
    </location>
</feature>
<keyword evidence="3" id="KW-1185">Reference proteome</keyword>
<evidence type="ECO:0000313" key="2">
    <source>
        <dbReference type="EMBL" id="ACU36219.1"/>
    </source>
</evidence>
<feature type="compositionally biased region" description="Polar residues" evidence="1">
    <location>
        <begin position="69"/>
        <end position="78"/>
    </location>
</feature>
<dbReference type="STRING" id="446462.Amir_2279"/>
<organism evidence="2 3">
    <name type="scientific">Actinosynnema mirum (strain ATCC 29888 / DSM 43827 / JCM 3225 / NBRC 14064 / NCIMB 13271 / NRRL B-12336 / IMRU 3971 / 101)</name>
    <dbReference type="NCBI Taxonomy" id="446462"/>
    <lineage>
        <taxon>Bacteria</taxon>
        <taxon>Bacillati</taxon>
        <taxon>Actinomycetota</taxon>
        <taxon>Actinomycetes</taxon>
        <taxon>Pseudonocardiales</taxon>
        <taxon>Pseudonocardiaceae</taxon>
        <taxon>Actinosynnema</taxon>
    </lineage>
</organism>
<feature type="compositionally biased region" description="Low complexity" evidence="1">
    <location>
        <begin position="34"/>
        <end position="66"/>
    </location>
</feature>
<accession>C6WIH6</accession>
<feature type="compositionally biased region" description="Polar residues" evidence="1">
    <location>
        <begin position="1"/>
        <end position="16"/>
    </location>
</feature>
<dbReference type="Proteomes" id="UP000002213">
    <property type="component" value="Chromosome"/>
</dbReference>
<reference evidence="2 3" key="1">
    <citation type="journal article" date="2009" name="Stand. Genomic Sci.">
        <title>Complete genome sequence of Actinosynnema mirum type strain (101).</title>
        <authorList>
            <person name="Land M."/>
            <person name="Lapidus A."/>
            <person name="Mayilraj S."/>
            <person name="Chen F."/>
            <person name="Copeland A."/>
            <person name="Del Rio T.G."/>
            <person name="Nolan M."/>
            <person name="Lucas S."/>
            <person name="Tice H."/>
            <person name="Cheng J.F."/>
            <person name="Chertkov O."/>
            <person name="Bruce D."/>
            <person name="Goodwin L."/>
            <person name="Pitluck S."/>
            <person name="Rohde M."/>
            <person name="Goker M."/>
            <person name="Pati A."/>
            <person name="Ivanova N."/>
            <person name="Mavromatis K."/>
            <person name="Chen A."/>
            <person name="Palaniappan K."/>
            <person name="Hauser L."/>
            <person name="Chang Y.J."/>
            <person name="Jeffries C.C."/>
            <person name="Brettin T."/>
            <person name="Detter J.C."/>
            <person name="Han C."/>
            <person name="Chain P."/>
            <person name="Tindall B.J."/>
            <person name="Bristow J."/>
            <person name="Eisen J.A."/>
            <person name="Markowitz V."/>
            <person name="Hugenholtz P."/>
            <person name="Kyrpides N.C."/>
            <person name="Klenk H.P."/>
        </authorList>
    </citation>
    <scope>NUCLEOTIDE SEQUENCE [LARGE SCALE GENOMIC DNA]</scope>
    <source>
        <strain evidence="3">ATCC 29888 / DSM 43827 / JCM 3225 / NBRC 14064 / NCIMB 13271 / NRRL B-12336 / IMRU 3971 / 101</strain>
    </source>
</reference>
<dbReference type="EMBL" id="CP001630">
    <property type="protein sequence ID" value="ACU36219.1"/>
    <property type="molecule type" value="Genomic_DNA"/>
</dbReference>